<dbReference type="GO" id="GO:0004519">
    <property type="term" value="F:endonuclease activity"/>
    <property type="evidence" value="ECO:0007669"/>
    <property type="project" value="UniProtKB-KW"/>
</dbReference>
<dbReference type="EMBL" id="CP020743">
    <property type="protein sequence ID" value="ARJ21768.1"/>
    <property type="molecule type" value="Genomic_DNA"/>
</dbReference>
<evidence type="ECO:0000313" key="6">
    <source>
        <dbReference type="EMBL" id="ARJ20511.1"/>
    </source>
</evidence>
<dbReference type="GO" id="GO:0005829">
    <property type="term" value="C:cytosol"/>
    <property type="evidence" value="ECO:0007669"/>
    <property type="project" value="TreeGrafter"/>
</dbReference>
<dbReference type="SMART" id="SM00507">
    <property type="entry name" value="HNHc"/>
    <property type="match status" value="1"/>
</dbReference>
<dbReference type="AlphaFoldDB" id="A0A1W6A7D9"/>
<evidence type="ECO:0000256" key="3">
    <source>
        <dbReference type="ARBA" id="ARBA00038412"/>
    </source>
</evidence>
<dbReference type="PANTHER" id="PTHR41286:SF1">
    <property type="entry name" value="HNH NUCLEASE YAJD-RELATED"/>
    <property type="match status" value="1"/>
</dbReference>
<name>A0A1W6A7D9_BACMY</name>
<dbReference type="InterPro" id="IPR003615">
    <property type="entry name" value="HNH_nuc"/>
</dbReference>
<dbReference type="CDD" id="cd00085">
    <property type="entry name" value="HNHc"/>
    <property type="match status" value="1"/>
</dbReference>
<evidence type="ECO:0000256" key="4">
    <source>
        <dbReference type="ARBA" id="ARBA00040194"/>
    </source>
</evidence>
<protein>
    <recommendedName>
        <fullName evidence="4">Putative HNH nuclease YajD</fullName>
    </recommendedName>
</protein>
<gene>
    <name evidence="6" type="ORF">B7492_04375</name>
    <name evidence="7" type="ORF">B7492_11115</name>
</gene>
<organism evidence="7 8">
    <name type="scientific">Bacillus mycoides</name>
    <dbReference type="NCBI Taxonomy" id="1405"/>
    <lineage>
        <taxon>Bacteria</taxon>
        <taxon>Bacillati</taxon>
        <taxon>Bacillota</taxon>
        <taxon>Bacilli</taxon>
        <taxon>Bacillales</taxon>
        <taxon>Bacillaceae</taxon>
        <taxon>Bacillus</taxon>
        <taxon>Bacillus cereus group</taxon>
    </lineage>
</organism>
<reference evidence="7 8" key="1">
    <citation type="submission" date="2017-04" db="EMBL/GenBank/DDBJ databases">
        <title>The Characteristic of a Fine Plant Growth-Promoting Rhizobacteria Bacillus mycoides Gnyt1 and its Whole Genome Sequencing Analysis.</title>
        <authorList>
            <person name="Li J.H."/>
            <person name="Yao T."/>
        </authorList>
    </citation>
    <scope>NUCLEOTIDE SEQUENCE [LARGE SCALE GENOMIC DNA]</scope>
    <source>
        <strain evidence="7 8">Gnyt1</strain>
    </source>
</reference>
<dbReference type="Pfam" id="PF01844">
    <property type="entry name" value="HNH"/>
    <property type="match status" value="1"/>
</dbReference>
<dbReference type="GO" id="GO:0003676">
    <property type="term" value="F:nucleic acid binding"/>
    <property type="evidence" value="ECO:0007669"/>
    <property type="project" value="InterPro"/>
</dbReference>
<dbReference type="Gene3D" id="1.10.30.50">
    <property type="match status" value="1"/>
</dbReference>
<evidence type="ECO:0000313" key="8">
    <source>
        <dbReference type="Proteomes" id="UP000192932"/>
    </source>
</evidence>
<sequence>MSSKQKQNRYYDKHHRDQESKRFYNSTVWKNCRRLALERDNYLCQECLKQNTITTADMVHHIEHFKDKPEKSLVLSNLISLCNACHNKEHPEKSGGEKKKEVSKKLNVLKVRANKEMV</sequence>
<dbReference type="EMBL" id="CP020743">
    <property type="protein sequence ID" value="ARJ20511.1"/>
    <property type="molecule type" value="Genomic_DNA"/>
</dbReference>
<evidence type="ECO:0000256" key="2">
    <source>
        <dbReference type="ARBA" id="ARBA00022801"/>
    </source>
</evidence>
<accession>A0A1W6A7D9</accession>
<evidence type="ECO:0000313" key="7">
    <source>
        <dbReference type="EMBL" id="ARJ21768.1"/>
    </source>
</evidence>
<dbReference type="GO" id="GO:0016787">
    <property type="term" value="F:hydrolase activity"/>
    <property type="evidence" value="ECO:0007669"/>
    <property type="project" value="UniProtKB-KW"/>
</dbReference>
<evidence type="ECO:0000259" key="5">
    <source>
        <dbReference type="SMART" id="SM00507"/>
    </source>
</evidence>
<keyword evidence="1" id="KW-0540">Nuclease</keyword>
<evidence type="ECO:0000256" key="1">
    <source>
        <dbReference type="ARBA" id="ARBA00022722"/>
    </source>
</evidence>
<proteinExistence type="inferred from homology"/>
<comment type="similarity">
    <text evidence="3">Belongs to the HNH nuclease family.</text>
</comment>
<dbReference type="GO" id="GO:0008270">
    <property type="term" value="F:zinc ion binding"/>
    <property type="evidence" value="ECO:0007669"/>
    <property type="project" value="InterPro"/>
</dbReference>
<dbReference type="PANTHER" id="PTHR41286">
    <property type="entry name" value="HNH NUCLEASE YAJD-RELATED"/>
    <property type="match status" value="1"/>
</dbReference>
<dbReference type="Proteomes" id="UP000192932">
    <property type="component" value="Chromosome"/>
</dbReference>
<dbReference type="InterPro" id="IPR002711">
    <property type="entry name" value="HNH"/>
</dbReference>
<keyword evidence="7" id="KW-0255">Endonuclease</keyword>
<keyword evidence="2" id="KW-0378">Hydrolase</keyword>
<feature type="domain" description="HNH nuclease" evidence="5">
    <location>
        <begin position="31"/>
        <end position="87"/>
    </location>
</feature>